<feature type="signal peptide" evidence="5">
    <location>
        <begin position="1"/>
        <end position="19"/>
    </location>
</feature>
<evidence type="ECO:0000256" key="4">
    <source>
        <dbReference type="PROSITE-ProRule" id="PRU10040"/>
    </source>
</evidence>
<dbReference type="Gene3D" id="2.160.20.10">
    <property type="entry name" value="Single-stranded right-handed beta-helix, Pectin lyase-like"/>
    <property type="match status" value="1"/>
</dbReference>
<evidence type="ECO:0000256" key="2">
    <source>
        <dbReference type="ARBA" id="ARBA00022801"/>
    </source>
</evidence>
<dbReference type="EMBL" id="DXAV01000089">
    <property type="protein sequence ID" value="HIZ92597.1"/>
    <property type="molecule type" value="Genomic_DNA"/>
</dbReference>
<sequence>MKFKLTILLSLLLMLSAFTSEKRVITIFTIGDSTMANKSLVGGNPERGWGQMLSRYFSADIVIDNHAVNGRSSKSFIDEGRWDKVLEKLKKGDYVFIQFGHNDEKSDEKRHTDPGTTFDANLKRFVEEARAKGAIPVLFNSIVRRNFGKTNADAVAQAVVQDDIREGIDPNAPQAEEKAGARLIDTHGAYLDSPRNVARELDVPFVDLNRITHDLVERMGPETSKQLFVWVAPNTVPALPDGREDNTHLNVRGAATVAWLAVQEVIKVVPALKPYVRHYDFVVAKDGSGDFFSVQEAINAVPDFRKNVRTTILVKRGVYKEKIVIPASKINLSLIGEDGSVLSYDDYADKLNCFGEKTGTSGSASCYIYAPDFYAENLTFENTSGPVGQAVACFVSADRAYFKHCRFLGWQDTLYTYGKGCRQYYEDCYIEGTVDFIFGWSTAVFNRCHIHSKTKGYVTAPSTDQGQKYGYVFYDCRLTADEGVTGVYLSRPWRPYAQAVFVRCDLGGHIMPAGWNNWGNVENEKTAFYAEYQSRGAGANPKARASFSHQLHNLEGYTMEEVLAGTDGWNPMKNGNALLDIKR</sequence>
<dbReference type="PANTHER" id="PTHR31321">
    <property type="entry name" value="ACYL-COA THIOESTER HYDROLASE YBHC-RELATED"/>
    <property type="match status" value="1"/>
</dbReference>
<dbReference type="Pfam" id="PF13472">
    <property type="entry name" value="Lipase_GDSL_2"/>
    <property type="match status" value="1"/>
</dbReference>
<dbReference type="AlphaFoldDB" id="A0A9D2H049"/>
<keyword evidence="3 5" id="KW-0063">Aspartyl esterase</keyword>
<dbReference type="GO" id="GO:0009279">
    <property type="term" value="C:cell outer membrane"/>
    <property type="evidence" value="ECO:0007669"/>
    <property type="project" value="TreeGrafter"/>
</dbReference>
<evidence type="ECO:0000256" key="1">
    <source>
        <dbReference type="ARBA" id="ARBA00008891"/>
    </source>
</evidence>
<protein>
    <recommendedName>
        <fullName evidence="5">Pectinesterase</fullName>
        <ecNumber evidence="5">3.1.1.11</ecNumber>
    </recommendedName>
</protein>
<dbReference type="InterPro" id="IPR013830">
    <property type="entry name" value="SGNH_hydro"/>
</dbReference>
<dbReference type="Proteomes" id="UP000824108">
    <property type="component" value="Unassembled WGS sequence"/>
</dbReference>
<evidence type="ECO:0000256" key="3">
    <source>
        <dbReference type="ARBA" id="ARBA00023085"/>
    </source>
</evidence>
<dbReference type="FunFam" id="2.160.20.10:FF:000052">
    <property type="entry name" value="Pectinesterase"/>
    <property type="match status" value="1"/>
</dbReference>
<proteinExistence type="inferred from homology"/>
<dbReference type="CDD" id="cd01821">
    <property type="entry name" value="Rhamnogalacturan_acetylesterase_like"/>
    <property type="match status" value="1"/>
</dbReference>
<dbReference type="InterPro" id="IPR033131">
    <property type="entry name" value="Pectinesterase_Asp_AS"/>
</dbReference>
<dbReference type="SUPFAM" id="SSF51126">
    <property type="entry name" value="Pectin lyase-like"/>
    <property type="match status" value="1"/>
</dbReference>
<gene>
    <name evidence="8" type="ORF">H9807_10870</name>
</gene>
<feature type="active site" evidence="4">
    <location>
        <position position="435"/>
    </location>
</feature>
<dbReference type="Gene3D" id="3.40.50.1110">
    <property type="entry name" value="SGNH hydrolase"/>
    <property type="match status" value="1"/>
</dbReference>
<dbReference type="GO" id="GO:0030599">
    <property type="term" value="F:pectinesterase activity"/>
    <property type="evidence" value="ECO:0007669"/>
    <property type="project" value="UniProtKB-UniRule"/>
</dbReference>
<dbReference type="InterPro" id="IPR011050">
    <property type="entry name" value="Pectin_lyase_fold/virulence"/>
</dbReference>
<keyword evidence="5" id="KW-0732">Signal</keyword>
<reference evidence="8" key="2">
    <citation type="submission" date="2021-04" db="EMBL/GenBank/DDBJ databases">
        <authorList>
            <person name="Gilroy R."/>
        </authorList>
    </citation>
    <scope>NUCLEOTIDE SEQUENCE</scope>
    <source>
        <strain evidence="8">CHK118-2852</strain>
    </source>
</reference>
<dbReference type="SUPFAM" id="SSF52266">
    <property type="entry name" value="SGNH hydrolase"/>
    <property type="match status" value="1"/>
</dbReference>
<dbReference type="Pfam" id="PF01095">
    <property type="entry name" value="Pectinesterase"/>
    <property type="match status" value="1"/>
</dbReference>
<name>A0A9D2H049_9BACE</name>
<feature type="domain" description="SGNH hydrolase-type esterase" evidence="7">
    <location>
        <begin position="30"/>
        <end position="228"/>
    </location>
</feature>
<dbReference type="EC" id="3.1.1.11" evidence="5"/>
<reference evidence="8" key="1">
    <citation type="journal article" date="2021" name="PeerJ">
        <title>Extensive microbial diversity within the chicken gut microbiome revealed by metagenomics and culture.</title>
        <authorList>
            <person name="Gilroy R."/>
            <person name="Ravi A."/>
            <person name="Getino M."/>
            <person name="Pursley I."/>
            <person name="Horton D.L."/>
            <person name="Alikhan N.F."/>
            <person name="Baker D."/>
            <person name="Gharbi K."/>
            <person name="Hall N."/>
            <person name="Watson M."/>
            <person name="Adriaenssens E.M."/>
            <person name="Foster-Nyarko E."/>
            <person name="Jarju S."/>
            <person name="Secka A."/>
            <person name="Antonio M."/>
            <person name="Oren A."/>
            <person name="Chaudhuri R.R."/>
            <person name="La Ragione R."/>
            <person name="Hildebrand F."/>
            <person name="Pallen M.J."/>
        </authorList>
    </citation>
    <scope>NUCLEOTIDE SEQUENCE</scope>
    <source>
        <strain evidence="8">CHK118-2852</strain>
    </source>
</reference>
<comment type="similarity">
    <text evidence="1">Belongs to the pectinesterase family.</text>
</comment>
<organism evidence="8 9">
    <name type="scientific">Candidatus Bacteroides merdavium</name>
    <dbReference type="NCBI Taxonomy" id="2838472"/>
    <lineage>
        <taxon>Bacteria</taxon>
        <taxon>Pseudomonadati</taxon>
        <taxon>Bacteroidota</taxon>
        <taxon>Bacteroidia</taxon>
        <taxon>Bacteroidales</taxon>
        <taxon>Bacteroidaceae</taxon>
        <taxon>Bacteroides</taxon>
    </lineage>
</organism>
<dbReference type="PROSITE" id="PS00503">
    <property type="entry name" value="PECTINESTERASE_2"/>
    <property type="match status" value="1"/>
</dbReference>
<dbReference type="GO" id="GO:0045490">
    <property type="term" value="P:pectin catabolic process"/>
    <property type="evidence" value="ECO:0007669"/>
    <property type="project" value="UniProtKB-UniRule"/>
</dbReference>
<dbReference type="GO" id="GO:0042545">
    <property type="term" value="P:cell wall modification"/>
    <property type="evidence" value="ECO:0007669"/>
    <property type="project" value="UniProtKB-UniRule"/>
</dbReference>
<dbReference type="InterPro" id="IPR037459">
    <property type="entry name" value="RhgT-like"/>
</dbReference>
<comment type="catalytic activity">
    <reaction evidence="5">
        <text>[(1-&gt;4)-alpha-D-galacturonosyl methyl ester](n) + n H2O = [(1-&gt;4)-alpha-D-galacturonosyl](n) + n methanol + n H(+)</text>
        <dbReference type="Rhea" id="RHEA:22380"/>
        <dbReference type="Rhea" id="RHEA-COMP:14570"/>
        <dbReference type="Rhea" id="RHEA-COMP:14573"/>
        <dbReference type="ChEBI" id="CHEBI:15377"/>
        <dbReference type="ChEBI" id="CHEBI:15378"/>
        <dbReference type="ChEBI" id="CHEBI:17790"/>
        <dbReference type="ChEBI" id="CHEBI:140522"/>
        <dbReference type="ChEBI" id="CHEBI:140523"/>
        <dbReference type="EC" id="3.1.1.11"/>
    </reaction>
</comment>
<dbReference type="InterPro" id="IPR036514">
    <property type="entry name" value="SGNH_hydro_sf"/>
</dbReference>
<feature type="chain" id="PRO_5039758892" description="Pectinesterase" evidence="5">
    <location>
        <begin position="20"/>
        <end position="583"/>
    </location>
</feature>
<dbReference type="InterPro" id="IPR012334">
    <property type="entry name" value="Pectin_lyas_fold"/>
</dbReference>
<evidence type="ECO:0000256" key="5">
    <source>
        <dbReference type="RuleBase" id="RU000589"/>
    </source>
</evidence>
<dbReference type="InterPro" id="IPR000070">
    <property type="entry name" value="Pectinesterase_cat"/>
</dbReference>
<dbReference type="PANTHER" id="PTHR31321:SF57">
    <property type="entry name" value="PECTINESTERASE 53-RELATED"/>
    <property type="match status" value="1"/>
</dbReference>
<evidence type="ECO:0000259" key="7">
    <source>
        <dbReference type="Pfam" id="PF13472"/>
    </source>
</evidence>
<evidence type="ECO:0000313" key="9">
    <source>
        <dbReference type="Proteomes" id="UP000824108"/>
    </source>
</evidence>
<comment type="caution">
    <text evidence="8">The sequence shown here is derived from an EMBL/GenBank/DDBJ whole genome shotgun (WGS) entry which is preliminary data.</text>
</comment>
<keyword evidence="2 5" id="KW-0378">Hydrolase</keyword>
<evidence type="ECO:0000313" key="8">
    <source>
        <dbReference type="EMBL" id="HIZ92597.1"/>
    </source>
</evidence>
<accession>A0A9D2H049</accession>
<feature type="domain" description="Pectinesterase catalytic" evidence="6">
    <location>
        <begin position="280"/>
        <end position="548"/>
    </location>
</feature>
<evidence type="ECO:0000259" key="6">
    <source>
        <dbReference type="Pfam" id="PF01095"/>
    </source>
</evidence>
<comment type="pathway">
    <text evidence="5">Glycan metabolism; pectin degradation; 2-dehydro-3-deoxy-D-gluconate from pectin: step 1/5.</text>
</comment>